<dbReference type="OrthoDB" id="5419659at2"/>
<dbReference type="STRING" id="482827.SAMN04488243_12037"/>
<dbReference type="SUPFAM" id="SSF143100">
    <property type="entry name" value="TTHA1013/TTHA0281-like"/>
    <property type="match status" value="1"/>
</dbReference>
<accession>A0A1G7HMJ3</accession>
<gene>
    <name evidence="1" type="ORF">SAMN04488243_12037</name>
</gene>
<evidence type="ECO:0000313" key="1">
    <source>
        <dbReference type="EMBL" id="SDF01526.1"/>
    </source>
</evidence>
<organism evidence="1 2">
    <name type="scientific">Thermus arciformis</name>
    <dbReference type="NCBI Taxonomy" id="482827"/>
    <lineage>
        <taxon>Bacteria</taxon>
        <taxon>Thermotogati</taxon>
        <taxon>Deinococcota</taxon>
        <taxon>Deinococci</taxon>
        <taxon>Thermales</taxon>
        <taxon>Thermaceae</taxon>
        <taxon>Thermus</taxon>
    </lineage>
</organism>
<dbReference type="Gene3D" id="3.30.160.250">
    <property type="match status" value="1"/>
</dbReference>
<dbReference type="RefSeq" id="WP_008633533.1">
    <property type="nucleotide sequence ID" value="NZ_FNBC01000020.1"/>
</dbReference>
<protein>
    <submittedName>
        <fullName evidence="1">Predicted nuclease of the RNAse H fold, HicB family</fullName>
    </submittedName>
</protein>
<name>A0A1G7HMJ3_9DEIN</name>
<dbReference type="InterPro" id="IPR035069">
    <property type="entry name" value="TTHA1013/TTHA0281-like"/>
</dbReference>
<dbReference type="SMR" id="A0A1G7HMJ3"/>
<sequence length="67" mass="7733">MRRRYRVVVERDEEGYFVAHVPELHAHTQAQSFEELLRRLQEAIAVSLEEERAEVVGLEGALEIEAA</sequence>
<dbReference type="PANTHER" id="PTHR34504:SF2">
    <property type="entry name" value="UPF0150 PROTEIN SSL0259"/>
    <property type="match status" value="1"/>
</dbReference>
<reference evidence="2" key="1">
    <citation type="submission" date="2016-10" db="EMBL/GenBank/DDBJ databases">
        <authorList>
            <person name="Varghese N."/>
            <person name="Submissions S."/>
        </authorList>
    </citation>
    <scope>NUCLEOTIDE SEQUENCE [LARGE SCALE GENOMIC DNA]</scope>
    <source>
        <strain evidence="2">CGMCC 1.6992</strain>
    </source>
</reference>
<keyword evidence="2" id="KW-1185">Reference proteome</keyword>
<proteinExistence type="predicted"/>
<dbReference type="GeneID" id="3169442"/>
<dbReference type="PANTHER" id="PTHR34504">
    <property type="entry name" value="ANTITOXIN HICB"/>
    <property type="match status" value="1"/>
</dbReference>
<dbReference type="AlphaFoldDB" id="A0A1G7HMJ3"/>
<dbReference type="Proteomes" id="UP000199446">
    <property type="component" value="Unassembled WGS sequence"/>
</dbReference>
<evidence type="ECO:0000313" key="2">
    <source>
        <dbReference type="Proteomes" id="UP000199446"/>
    </source>
</evidence>
<dbReference type="EMBL" id="FNBC01000020">
    <property type="protein sequence ID" value="SDF01526.1"/>
    <property type="molecule type" value="Genomic_DNA"/>
</dbReference>
<dbReference type="InterPro" id="IPR051404">
    <property type="entry name" value="TA_system_antitoxin"/>
</dbReference>